<protein>
    <submittedName>
        <fullName evidence="2">Uncharacterized protein</fullName>
    </submittedName>
</protein>
<feature type="compositionally biased region" description="Polar residues" evidence="1">
    <location>
        <begin position="42"/>
        <end position="58"/>
    </location>
</feature>
<evidence type="ECO:0000256" key="1">
    <source>
        <dbReference type="SAM" id="MobiDB-lite"/>
    </source>
</evidence>
<organism evidence="2 3">
    <name type="scientific">Venturia effusa</name>
    <dbReference type="NCBI Taxonomy" id="50376"/>
    <lineage>
        <taxon>Eukaryota</taxon>
        <taxon>Fungi</taxon>
        <taxon>Dikarya</taxon>
        <taxon>Ascomycota</taxon>
        <taxon>Pezizomycotina</taxon>
        <taxon>Dothideomycetes</taxon>
        <taxon>Pleosporomycetidae</taxon>
        <taxon>Venturiales</taxon>
        <taxon>Venturiaceae</taxon>
        <taxon>Venturia</taxon>
    </lineage>
</organism>
<keyword evidence="3" id="KW-1185">Reference proteome</keyword>
<dbReference type="AlphaFoldDB" id="A0A517LHZ2"/>
<evidence type="ECO:0000313" key="2">
    <source>
        <dbReference type="EMBL" id="QDS75247.1"/>
    </source>
</evidence>
<dbReference type="EMBL" id="CP042197">
    <property type="protein sequence ID" value="QDS75247.1"/>
    <property type="molecule type" value="Genomic_DNA"/>
</dbReference>
<feature type="region of interest" description="Disordered" evidence="1">
    <location>
        <begin position="36"/>
        <end position="61"/>
    </location>
</feature>
<dbReference type="Proteomes" id="UP000316270">
    <property type="component" value="Chromosome 13"/>
</dbReference>
<reference evidence="2 3" key="1">
    <citation type="submission" date="2019-07" db="EMBL/GenBank/DDBJ databases">
        <title>Finished genome of Venturia effusa.</title>
        <authorList>
            <person name="Young C.A."/>
            <person name="Cox M.P."/>
            <person name="Ganley A.R.D."/>
            <person name="David W.J."/>
        </authorList>
    </citation>
    <scope>NUCLEOTIDE SEQUENCE [LARGE SCALE GENOMIC DNA]</scope>
    <source>
        <strain evidence="3">albino</strain>
    </source>
</reference>
<accession>A0A517LHZ2</accession>
<gene>
    <name evidence="2" type="ORF">FKW77_000626</name>
</gene>
<name>A0A517LHZ2_9PEZI</name>
<sequence>MEKADHDTETKRPEKMVFVVAYAGVDVQWRSPMNISRRPSRMSASKRMSITPSSTDLSPNLDAKDDKFLDAASSPAFSPYGVLRTHDHCHGRWFEAAAKKASVQP</sequence>
<proteinExistence type="predicted"/>
<evidence type="ECO:0000313" key="3">
    <source>
        <dbReference type="Proteomes" id="UP000316270"/>
    </source>
</evidence>